<sequence length="152" mass="16816">MAPLVSALEQLGYRDGYNLFGAPYDFRYGLAAHGHPQSNGGRPVVLICHSLGGLFALHLLDRSSHSWRQQFVKHLVSLSTPWAGTVQEMLCFASGYSLGIPIVDPLIVREEQRSSESNLWLLPAHRGLRKEFSVQDENPPSCGYRAGVKESP</sequence>
<reference evidence="1 2" key="1">
    <citation type="journal article" date="2020" name="Nat. Food">
        <title>A phased Vanilla planifolia genome enables genetic improvement of flavour and production.</title>
        <authorList>
            <person name="Hasing T."/>
            <person name="Tang H."/>
            <person name="Brym M."/>
            <person name="Khazi F."/>
            <person name="Huang T."/>
            <person name="Chambers A.H."/>
        </authorList>
    </citation>
    <scope>NUCLEOTIDE SEQUENCE [LARGE SCALE GENOMIC DNA]</scope>
    <source>
        <tissue evidence="1">Leaf</tissue>
    </source>
</reference>
<dbReference type="InterPro" id="IPR003386">
    <property type="entry name" value="LACT/PDAT_acylTrfase"/>
</dbReference>
<dbReference type="GO" id="GO:0008374">
    <property type="term" value="F:O-acyltransferase activity"/>
    <property type="evidence" value="ECO:0007669"/>
    <property type="project" value="InterPro"/>
</dbReference>
<dbReference type="Proteomes" id="UP000636800">
    <property type="component" value="Chromosome 13"/>
</dbReference>
<organism evidence="1 2">
    <name type="scientific">Vanilla planifolia</name>
    <name type="common">Vanilla</name>
    <dbReference type="NCBI Taxonomy" id="51239"/>
    <lineage>
        <taxon>Eukaryota</taxon>
        <taxon>Viridiplantae</taxon>
        <taxon>Streptophyta</taxon>
        <taxon>Embryophyta</taxon>
        <taxon>Tracheophyta</taxon>
        <taxon>Spermatophyta</taxon>
        <taxon>Magnoliopsida</taxon>
        <taxon>Liliopsida</taxon>
        <taxon>Asparagales</taxon>
        <taxon>Orchidaceae</taxon>
        <taxon>Vanilloideae</taxon>
        <taxon>Vanilleae</taxon>
        <taxon>Vanilla</taxon>
    </lineage>
</organism>
<dbReference type="InterPro" id="IPR029058">
    <property type="entry name" value="AB_hydrolase_fold"/>
</dbReference>
<name>A0A835PNE9_VANPL</name>
<accession>A0A835PNE9</accession>
<proteinExistence type="predicted"/>
<protein>
    <submittedName>
        <fullName evidence="1">Uncharacterized protein</fullName>
    </submittedName>
</protein>
<dbReference type="PANTHER" id="PTHR11440">
    <property type="entry name" value="LECITHIN-CHOLESTEROL ACYLTRANSFERASE-RELATED"/>
    <property type="match status" value="1"/>
</dbReference>
<gene>
    <name evidence="1" type="ORF">HPP92_023765</name>
</gene>
<dbReference type="EMBL" id="JADCNL010000013">
    <property type="protein sequence ID" value="KAG0454473.1"/>
    <property type="molecule type" value="Genomic_DNA"/>
</dbReference>
<dbReference type="AlphaFoldDB" id="A0A835PNE9"/>
<evidence type="ECO:0000313" key="1">
    <source>
        <dbReference type="EMBL" id="KAG0454473.1"/>
    </source>
</evidence>
<keyword evidence="2" id="KW-1185">Reference proteome</keyword>
<dbReference type="Pfam" id="PF02450">
    <property type="entry name" value="LCAT"/>
    <property type="match status" value="1"/>
</dbReference>
<evidence type="ECO:0000313" key="2">
    <source>
        <dbReference type="Proteomes" id="UP000636800"/>
    </source>
</evidence>
<dbReference type="GO" id="GO:0006629">
    <property type="term" value="P:lipid metabolic process"/>
    <property type="evidence" value="ECO:0007669"/>
    <property type="project" value="InterPro"/>
</dbReference>
<dbReference type="Gene3D" id="3.40.50.1820">
    <property type="entry name" value="alpha/beta hydrolase"/>
    <property type="match status" value="1"/>
</dbReference>
<dbReference type="SUPFAM" id="SSF53474">
    <property type="entry name" value="alpha/beta-Hydrolases"/>
    <property type="match status" value="1"/>
</dbReference>
<comment type="caution">
    <text evidence="1">The sequence shown here is derived from an EMBL/GenBank/DDBJ whole genome shotgun (WGS) entry which is preliminary data.</text>
</comment>